<dbReference type="RefSeq" id="WP_071505632.1">
    <property type="nucleotide sequence ID" value="NZ_MORL01000019.1"/>
</dbReference>
<sequence>MLTTRQLTFSYSPAKRFAFPDLNCADREALLILGRSGTGKTTFLHLLALLLKPETGSVTINTTDLTKLSPAETAAFRAQHVGIIYQKPHFVSSLSVIDNLLLANYLAQKPQDKSRARQLAEQLGFAEHLSKKTSQLSLGEQQRVSIARAMMNQPNMILADEPTSSLDDVNTEKVIALLRQQSEQIGASLVVVTHDQRLKDAFANRVEL</sequence>
<dbReference type="GO" id="GO:0016887">
    <property type="term" value="F:ATP hydrolysis activity"/>
    <property type="evidence" value="ECO:0007669"/>
    <property type="project" value="InterPro"/>
</dbReference>
<dbReference type="InterPro" id="IPR027417">
    <property type="entry name" value="P-loop_NTPase"/>
</dbReference>
<evidence type="ECO:0000313" key="4">
    <source>
        <dbReference type="EMBL" id="OIN56715.1"/>
    </source>
</evidence>
<evidence type="ECO:0000256" key="2">
    <source>
        <dbReference type="ARBA" id="ARBA00022840"/>
    </source>
</evidence>
<dbReference type="AlphaFoldDB" id="A0A1S2VEL0"/>
<dbReference type="Proteomes" id="UP000181790">
    <property type="component" value="Unassembled WGS sequence"/>
</dbReference>
<dbReference type="InterPro" id="IPR017871">
    <property type="entry name" value="ABC_transporter-like_CS"/>
</dbReference>
<protein>
    <submittedName>
        <fullName evidence="4">ABC transporter ATP-binding protein</fullName>
    </submittedName>
</protein>
<keyword evidence="2 4" id="KW-0067">ATP-binding</keyword>
<keyword evidence="5" id="KW-1185">Reference proteome</keyword>
<dbReference type="PANTHER" id="PTHR24220:SF611">
    <property type="entry name" value="ATP-BINDING COMPONENT OF ABC TRANSPORTER-RELATED"/>
    <property type="match status" value="1"/>
</dbReference>
<dbReference type="SUPFAM" id="SSF52540">
    <property type="entry name" value="P-loop containing nucleoside triphosphate hydrolases"/>
    <property type="match status" value="1"/>
</dbReference>
<evidence type="ECO:0000256" key="1">
    <source>
        <dbReference type="ARBA" id="ARBA00022741"/>
    </source>
</evidence>
<reference evidence="4 5" key="1">
    <citation type="submission" date="2016-10" db="EMBL/GenBank/DDBJ databases">
        <title>Arsenicibacter rosenii gen. nov., sp. nov., an efficient arsenic-methylating bacterium isolated from an arsenic-contaminated paddy soil.</title>
        <authorList>
            <person name="Huang K."/>
        </authorList>
    </citation>
    <scope>NUCLEOTIDE SEQUENCE [LARGE SCALE GENOMIC DNA]</scope>
    <source>
        <strain evidence="4 5">SM-1</strain>
    </source>
</reference>
<dbReference type="InterPro" id="IPR003593">
    <property type="entry name" value="AAA+_ATPase"/>
</dbReference>
<dbReference type="EMBL" id="MORL01000019">
    <property type="protein sequence ID" value="OIN56715.1"/>
    <property type="molecule type" value="Genomic_DNA"/>
</dbReference>
<dbReference type="InterPro" id="IPR003439">
    <property type="entry name" value="ABC_transporter-like_ATP-bd"/>
</dbReference>
<organism evidence="4 5">
    <name type="scientific">Arsenicibacter rosenii</name>
    <dbReference type="NCBI Taxonomy" id="1750698"/>
    <lineage>
        <taxon>Bacteria</taxon>
        <taxon>Pseudomonadati</taxon>
        <taxon>Bacteroidota</taxon>
        <taxon>Cytophagia</taxon>
        <taxon>Cytophagales</taxon>
        <taxon>Spirosomataceae</taxon>
        <taxon>Arsenicibacter</taxon>
    </lineage>
</organism>
<dbReference type="SMART" id="SM00382">
    <property type="entry name" value="AAA"/>
    <property type="match status" value="1"/>
</dbReference>
<dbReference type="PROSITE" id="PS00211">
    <property type="entry name" value="ABC_TRANSPORTER_1"/>
    <property type="match status" value="1"/>
</dbReference>
<dbReference type="InterPro" id="IPR015854">
    <property type="entry name" value="ABC_transpr_LolD-like"/>
</dbReference>
<keyword evidence="1" id="KW-0547">Nucleotide-binding</keyword>
<accession>A0A1S2VEL0</accession>
<evidence type="ECO:0000259" key="3">
    <source>
        <dbReference type="PROSITE" id="PS50893"/>
    </source>
</evidence>
<dbReference type="Pfam" id="PF00005">
    <property type="entry name" value="ABC_tran"/>
    <property type="match status" value="1"/>
</dbReference>
<name>A0A1S2VEL0_9BACT</name>
<dbReference type="PROSITE" id="PS50893">
    <property type="entry name" value="ABC_TRANSPORTER_2"/>
    <property type="match status" value="1"/>
</dbReference>
<dbReference type="GO" id="GO:0005524">
    <property type="term" value="F:ATP binding"/>
    <property type="evidence" value="ECO:0007669"/>
    <property type="project" value="UniProtKB-KW"/>
</dbReference>
<dbReference type="GO" id="GO:0022857">
    <property type="term" value="F:transmembrane transporter activity"/>
    <property type="evidence" value="ECO:0007669"/>
    <property type="project" value="TreeGrafter"/>
</dbReference>
<evidence type="ECO:0000313" key="5">
    <source>
        <dbReference type="Proteomes" id="UP000181790"/>
    </source>
</evidence>
<dbReference type="PANTHER" id="PTHR24220">
    <property type="entry name" value="IMPORT ATP-BINDING PROTEIN"/>
    <property type="match status" value="1"/>
</dbReference>
<dbReference type="Gene3D" id="3.40.50.300">
    <property type="entry name" value="P-loop containing nucleotide triphosphate hydrolases"/>
    <property type="match status" value="1"/>
</dbReference>
<dbReference type="GO" id="GO:0005886">
    <property type="term" value="C:plasma membrane"/>
    <property type="evidence" value="ECO:0007669"/>
    <property type="project" value="TreeGrafter"/>
</dbReference>
<proteinExistence type="predicted"/>
<comment type="caution">
    <text evidence="4">The sequence shown here is derived from an EMBL/GenBank/DDBJ whole genome shotgun (WGS) entry which is preliminary data.</text>
</comment>
<feature type="domain" description="ABC transporter" evidence="3">
    <location>
        <begin position="2"/>
        <end position="208"/>
    </location>
</feature>
<dbReference type="OrthoDB" id="1114670at2"/>
<gene>
    <name evidence="4" type="ORF">BLX24_23325</name>
</gene>